<comment type="subcellular location">
    <subcellularLocation>
        <location evidence="1">Nucleus</location>
    </subcellularLocation>
</comment>
<dbReference type="InterPro" id="IPR011084">
    <property type="entry name" value="DRMBL"/>
</dbReference>
<dbReference type="FunFam" id="3.30.470.30:FF:000002">
    <property type="entry name" value="DNA ligase"/>
    <property type="match status" value="1"/>
</dbReference>
<evidence type="ECO:0000256" key="12">
    <source>
        <dbReference type="RuleBase" id="RU004196"/>
    </source>
</evidence>
<evidence type="ECO:0000313" key="15">
    <source>
        <dbReference type="EMBL" id="KAK1298487.1"/>
    </source>
</evidence>
<dbReference type="PANTHER" id="PTHR45674">
    <property type="entry name" value="DNA LIGASE 1/3 FAMILY MEMBER"/>
    <property type="match status" value="1"/>
</dbReference>
<dbReference type="SUPFAM" id="SSF56281">
    <property type="entry name" value="Metallo-hydrolase/oxidoreductase"/>
    <property type="match status" value="1"/>
</dbReference>
<dbReference type="GO" id="GO:0071897">
    <property type="term" value="P:DNA biosynthetic process"/>
    <property type="evidence" value="ECO:0007669"/>
    <property type="project" value="InterPro"/>
</dbReference>
<dbReference type="GO" id="GO:0006273">
    <property type="term" value="P:lagging strand elongation"/>
    <property type="evidence" value="ECO:0007669"/>
    <property type="project" value="TreeGrafter"/>
</dbReference>
<evidence type="ECO:0000256" key="6">
    <source>
        <dbReference type="ARBA" id="ARBA00022763"/>
    </source>
</evidence>
<dbReference type="FunFam" id="3.40.50.12650:FF:000006">
    <property type="entry name" value="DNA ligase"/>
    <property type="match status" value="1"/>
</dbReference>
<dbReference type="InterPro" id="IPR036866">
    <property type="entry name" value="RibonucZ/Hydroxyglut_hydro"/>
</dbReference>
<comment type="catalytic activity">
    <reaction evidence="10 11">
        <text>ATP + (deoxyribonucleotide)n-3'-hydroxyl + 5'-phospho-(deoxyribonucleotide)m = (deoxyribonucleotide)n+m + AMP + diphosphate.</text>
        <dbReference type="EC" id="6.5.1.1"/>
    </reaction>
</comment>
<dbReference type="InterPro" id="IPR016059">
    <property type="entry name" value="DNA_ligase_ATP-dep_CS"/>
</dbReference>
<keyword evidence="11" id="KW-0233">DNA recombination</keyword>
<accession>A0AAV9DBY5</accession>
<keyword evidence="6 11" id="KW-0227">DNA damage</keyword>
<comment type="caution">
    <text evidence="15">The sequence shown here is derived from an EMBL/GenBank/DDBJ whole genome shotgun (WGS) entry which is preliminary data.</text>
</comment>
<gene>
    <name evidence="15" type="primary">LIG1</name>
    <name evidence="15" type="ORF">QJS10_CPB14g00282</name>
</gene>
<keyword evidence="8 11" id="KW-0234">DNA repair</keyword>
<keyword evidence="7 11" id="KW-0067">ATP-binding</keyword>
<dbReference type="Gene3D" id="3.30.1490.70">
    <property type="match status" value="1"/>
</dbReference>
<evidence type="ECO:0000313" key="16">
    <source>
        <dbReference type="Proteomes" id="UP001180020"/>
    </source>
</evidence>
<keyword evidence="5 11" id="KW-0547">Nucleotide-binding</keyword>
<dbReference type="GO" id="GO:0003910">
    <property type="term" value="F:DNA ligase (ATP) activity"/>
    <property type="evidence" value="ECO:0007669"/>
    <property type="project" value="UniProtKB-EC"/>
</dbReference>
<name>A0AAV9DBY5_ACOCL</name>
<dbReference type="InterPro" id="IPR012308">
    <property type="entry name" value="DNA_ligase_ATP-dep_N"/>
</dbReference>
<sequence>MATLPSTPTKTLTITSSSLYISSFPSSTNPPPNAFSLLSRSLPLPPPPSDLLPSKLIPNTRFVVDGFRPSSAAGDFSVSYFLSHFHSDHYSGLGPGWSRGLVFCSEITSRLLVEALGVPAPLVVPIAVGETVVIDGCDVTLVDANHCPGAVQFLFRVPLKGGLFERYVHTGDFRFCDSMRSDPFLCGFVGADAVFLDTTYCNPKFVFPSQEESIEYIIRTIGRIRSENGDSVERRVLFLIATYVIGKERILVEISRRFNSLLLVDERKMSILRVLGFGESGIFTEDTSMSDVHVIGWNVLGETWPYFRPNFVRLKEIMMERGYSRVVGFVPTGWTYEARHDGFSVRTRDLMEIHLVPYSEHSSYDELREYVRFLKPKQVIPTVGSDIEKLDSKHADAMRKHFAGLVDETANKRKFLMGFQRRSEGDNDLIDGDDLNVELETVPEMLSETVGEPDQLCSLDTAYAEPDDKEVEDKLQELRECLPAWVSRDQMLSLLSSCGGDIVAAVSEFYENETELYEKADTCAASVAPPMSSLSSSSLCENESNDSNSQKIFKHILSPDKKSTYSKNASSKKKGVRLESKTKKKLKQVSIREPCGSKQSTIKTKKKLKQVSIREPCGSKQSTITKFFGKVTNDASQAHDLSIPMEEQCLTTNHVLADGIQAITEEVEQFLQIINGGISRIDALSLLNEAKGDINRALNIYYNTNGVSRTEMPDNAVECLCIETSQIQNISGCSSDNRSNLSERKENVPSLYAQRALTGDVTANFVTLPPEKYFPDMHACWSAGQPTPYLHLARTFELVEQEKGKLKTTSMLCNMFRSVLALSPEDVLPAVYLCTNKIAADHENLELNIGGSLVTAALEEACGTSRSKIREMYNRLGDLGDVAQECRQTQSLLAPPRPLTIRELYSTLQKISKAAGSGSTIQKKILVVNLMRSCREKEMKFLVRTLVRNMRMGAMMKTILPALAQAVVMNNSLHANYGRAMEGLKGMSAAVVEAYNVLPNLDILVPSLLSKGIEFSPTTLSMVPGIPIKPMLAKITNGVPQALELYQGRAFTCEYKYDGQRAQIHRLADGSIRVFSRNGEETTSRFPDLVNIIKELCKPEAMTFIMDAEVVAVDRKKGSKIMSFQELSSRERGSKDSSINIGRIKVEICIFVFDVMFANGEQLLALPLRQRKKYLKNLIIEKRGYLEFAKEITVEADETCLSNEGTVAMLNSFLQESFSSSCEGIMVKSLDVDAGYAASKRTDTWLKVKRDYVEELNDTLDLVPIGAWYGNGRKAGWYSPFLMACYNLETEEFQSVCRVMSGFCDSFYTEMKEFFSGDKILVKKPLYYRTSEEPELWFSPELVWQIRGADFTLSPVHQAAIGSVHPSRGISIRFPRFVRSVSDRKPEDCSTAADLVDMFHSQTRKMAVTKKD</sequence>
<dbReference type="CDD" id="cd07969">
    <property type="entry name" value="OBF_DNA_ligase_I"/>
    <property type="match status" value="1"/>
</dbReference>
<reference evidence="15" key="2">
    <citation type="submission" date="2023-06" db="EMBL/GenBank/DDBJ databases">
        <authorList>
            <person name="Ma L."/>
            <person name="Liu K.-W."/>
            <person name="Li Z."/>
            <person name="Hsiao Y.-Y."/>
            <person name="Qi Y."/>
            <person name="Fu T."/>
            <person name="Tang G."/>
            <person name="Zhang D."/>
            <person name="Sun W.-H."/>
            <person name="Liu D.-K."/>
            <person name="Li Y."/>
            <person name="Chen G.-Z."/>
            <person name="Liu X.-D."/>
            <person name="Liao X.-Y."/>
            <person name="Jiang Y.-T."/>
            <person name="Yu X."/>
            <person name="Hao Y."/>
            <person name="Huang J."/>
            <person name="Zhao X.-W."/>
            <person name="Ke S."/>
            <person name="Chen Y.-Y."/>
            <person name="Wu W.-L."/>
            <person name="Hsu J.-L."/>
            <person name="Lin Y.-F."/>
            <person name="Huang M.-D."/>
            <person name="Li C.-Y."/>
            <person name="Huang L."/>
            <person name="Wang Z.-W."/>
            <person name="Zhao X."/>
            <person name="Zhong W.-Y."/>
            <person name="Peng D.-H."/>
            <person name="Ahmad S."/>
            <person name="Lan S."/>
            <person name="Zhang J.-S."/>
            <person name="Tsai W.-C."/>
            <person name="Van De Peer Y."/>
            <person name="Liu Z.-J."/>
        </authorList>
    </citation>
    <scope>NUCLEOTIDE SEQUENCE</scope>
    <source>
        <strain evidence="15">CP</strain>
        <tissue evidence="15">Leaves</tissue>
    </source>
</reference>
<dbReference type="EMBL" id="JAUJYO010000014">
    <property type="protein sequence ID" value="KAK1298487.1"/>
    <property type="molecule type" value="Genomic_DNA"/>
</dbReference>
<dbReference type="GO" id="GO:0006310">
    <property type="term" value="P:DNA recombination"/>
    <property type="evidence" value="ECO:0007669"/>
    <property type="project" value="UniProtKB-KW"/>
</dbReference>
<evidence type="ECO:0000256" key="4">
    <source>
        <dbReference type="ARBA" id="ARBA00022705"/>
    </source>
</evidence>
<dbReference type="FunFam" id="2.40.50.140:FF:000220">
    <property type="entry name" value="DNA ligase"/>
    <property type="match status" value="1"/>
</dbReference>
<evidence type="ECO:0000256" key="11">
    <source>
        <dbReference type="RuleBase" id="RU000617"/>
    </source>
</evidence>
<dbReference type="EC" id="6.5.1.1" evidence="11"/>
<dbReference type="Pfam" id="PF07522">
    <property type="entry name" value="DRMBL"/>
    <property type="match status" value="1"/>
</dbReference>
<dbReference type="Gene3D" id="3.40.50.12650">
    <property type="match status" value="1"/>
</dbReference>
<dbReference type="Gene3D" id="1.10.3260.10">
    <property type="entry name" value="DNA ligase, ATP-dependent, N-terminal domain"/>
    <property type="match status" value="1"/>
</dbReference>
<keyword evidence="9" id="KW-0539">Nucleus</keyword>
<dbReference type="InterPro" id="IPR012340">
    <property type="entry name" value="NA-bd_OB-fold"/>
</dbReference>
<dbReference type="GO" id="GO:0006281">
    <property type="term" value="P:DNA repair"/>
    <property type="evidence" value="ECO:0007669"/>
    <property type="project" value="UniProtKB-KW"/>
</dbReference>
<dbReference type="SUPFAM" id="SSF56091">
    <property type="entry name" value="DNA ligase/mRNA capping enzyme, catalytic domain"/>
    <property type="match status" value="1"/>
</dbReference>
<evidence type="ECO:0000256" key="3">
    <source>
        <dbReference type="ARBA" id="ARBA00022598"/>
    </source>
</evidence>
<dbReference type="Gene3D" id="3.60.15.10">
    <property type="entry name" value="Ribonuclease Z/Hydroxyacylglutathione hydrolase-like"/>
    <property type="match status" value="1"/>
</dbReference>
<comment type="similarity">
    <text evidence="2 12">Belongs to the ATP-dependent DNA ligase family.</text>
</comment>
<keyword evidence="3 11" id="KW-0436">Ligase</keyword>
<dbReference type="CDD" id="cd16273">
    <property type="entry name" value="SNM1A-1C-like_MBL-fold"/>
    <property type="match status" value="1"/>
</dbReference>
<dbReference type="GO" id="GO:0003677">
    <property type="term" value="F:DNA binding"/>
    <property type="evidence" value="ECO:0007669"/>
    <property type="project" value="InterPro"/>
</dbReference>
<dbReference type="Pfam" id="PF01068">
    <property type="entry name" value="DNA_ligase_A_M"/>
    <property type="match status" value="1"/>
</dbReference>
<evidence type="ECO:0000259" key="14">
    <source>
        <dbReference type="PROSITE" id="PS50160"/>
    </source>
</evidence>
<protein>
    <recommendedName>
        <fullName evidence="11">DNA ligase</fullName>
        <ecNumber evidence="11">6.5.1.1</ecNumber>
    </recommendedName>
</protein>
<feature type="region of interest" description="Disordered" evidence="13">
    <location>
        <begin position="562"/>
        <end position="602"/>
    </location>
</feature>
<dbReference type="CDD" id="cd07900">
    <property type="entry name" value="Adenylation_DNA_ligase_I_Euk"/>
    <property type="match status" value="1"/>
</dbReference>
<feature type="domain" description="ATP-dependent DNA ligase family profile" evidence="14">
    <location>
        <begin position="1141"/>
        <end position="1287"/>
    </location>
</feature>
<evidence type="ECO:0000256" key="8">
    <source>
        <dbReference type="ARBA" id="ARBA00023204"/>
    </source>
</evidence>
<dbReference type="InterPro" id="IPR000977">
    <property type="entry name" value="DNA_ligase_ATP-dep"/>
</dbReference>
<evidence type="ECO:0000256" key="13">
    <source>
        <dbReference type="SAM" id="MobiDB-lite"/>
    </source>
</evidence>
<evidence type="ECO:0000256" key="7">
    <source>
        <dbReference type="ARBA" id="ARBA00022840"/>
    </source>
</evidence>
<dbReference type="PROSITE" id="PS00697">
    <property type="entry name" value="DNA_LIGASE_A1"/>
    <property type="match status" value="1"/>
</dbReference>
<dbReference type="SUPFAM" id="SSF50249">
    <property type="entry name" value="Nucleic acid-binding proteins"/>
    <property type="match status" value="1"/>
</dbReference>
<evidence type="ECO:0000256" key="1">
    <source>
        <dbReference type="ARBA" id="ARBA00004123"/>
    </source>
</evidence>
<keyword evidence="4" id="KW-0235">DNA replication</keyword>
<proteinExistence type="inferred from homology"/>
<reference evidence="15" key="1">
    <citation type="journal article" date="2023" name="Nat. Commun.">
        <title>Diploid and tetraploid genomes of Acorus and the evolution of monocots.</title>
        <authorList>
            <person name="Ma L."/>
            <person name="Liu K.W."/>
            <person name="Li Z."/>
            <person name="Hsiao Y.Y."/>
            <person name="Qi Y."/>
            <person name="Fu T."/>
            <person name="Tang G.D."/>
            <person name="Zhang D."/>
            <person name="Sun W.H."/>
            <person name="Liu D.K."/>
            <person name="Li Y."/>
            <person name="Chen G.Z."/>
            <person name="Liu X.D."/>
            <person name="Liao X.Y."/>
            <person name="Jiang Y.T."/>
            <person name="Yu X."/>
            <person name="Hao Y."/>
            <person name="Huang J."/>
            <person name="Zhao X.W."/>
            <person name="Ke S."/>
            <person name="Chen Y.Y."/>
            <person name="Wu W.L."/>
            <person name="Hsu J.L."/>
            <person name="Lin Y.F."/>
            <person name="Huang M.D."/>
            <person name="Li C.Y."/>
            <person name="Huang L."/>
            <person name="Wang Z.W."/>
            <person name="Zhao X."/>
            <person name="Zhong W.Y."/>
            <person name="Peng D.H."/>
            <person name="Ahmad S."/>
            <person name="Lan S."/>
            <person name="Zhang J.S."/>
            <person name="Tsai W.C."/>
            <person name="Van de Peer Y."/>
            <person name="Liu Z.J."/>
        </authorList>
    </citation>
    <scope>NUCLEOTIDE SEQUENCE</scope>
    <source>
        <strain evidence="15">CP</strain>
    </source>
</reference>
<dbReference type="InterPro" id="IPR012310">
    <property type="entry name" value="DNA_ligase_ATP-dep_cent"/>
</dbReference>
<evidence type="ECO:0000256" key="10">
    <source>
        <dbReference type="ARBA" id="ARBA00034003"/>
    </source>
</evidence>
<dbReference type="NCBIfam" id="TIGR00574">
    <property type="entry name" value="dnl1"/>
    <property type="match status" value="1"/>
</dbReference>
<evidence type="ECO:0000256" key="5">
    <source>
        <dbReference type="ARBA" id="ARBA00022741"/>
    </source>
</evidence>
<keyword evidence="16" id="KW-1185">Reference proteome</keyword>
<dbReference type="Pfam" id="PF04679">
    <property type="entry name" value="DNA_ligase_A_C"/>
    <property type="match status" value="1"/>
</dbReference>
<evidence type="ECO:0000256" key="9">
    <source>
        <dbReference type="ARBA" id="ARBA00023242"/>
    </source>
</evidence>
<dbReference type="InterPro" id="IPR012309">
    <property type="entry name" value="DNA_ligase_ATP-dep_C"/>
</dbReference>
<dbReference type="GO" id="GO:0005524">
    <property type="term" value="F:ATP binding"/>
    <property type="evidence" value="ECO:0007669"/>
    <property type="project" value="UniProtKB-KW"/>
</dbReference>
<dbReference type="Pfam" id="PF04675">
    <property type="entry name" value="DNA_ligase_A_N"/>
    <property type="match status" value="1"/>
</dbReference>
<dbReference type="Proteomes" id="UP001180020">
    <property type="component" value="Unassembled WGS sequence"/>
</dbReference>
<dbReference type="SUPFAM" id="SSF117018">
    <property type="entry name" value="ATP-dependent DNA ligase DNA-binding domain"/>
    <property type="match status" value="1"/>
</dbReference>
<evidence type="ECO:0000256" key="2">
    <source>
        <dbReference type="ARBA" id="ARBA00007572"/>
    </source>
</evidence>
<dbReference type="PROSITE" id="PS50160">
    <property type="entry name" value="DNA_LIGASE_A3"/>
    <property type="match status" value="1"/>
</dbReference>
<dbReference type="InterPro" id="IPR036599">
    <property type="entry name" value="DNA_ligase_N_sf"/>
</dbReference>
<dbReference type="PANTHER" id="PTHR45674:SF9">
    <property type="entry name" value="DNA LIGASE 3"/>
    <property type="match status" value="1"/>
</dbReference>
<dbReference type="InterPro" id="IPR050191">
    <property type="entry name" value="ATP-dep_DNA_ligase"/>
</dbReference>
<organism evidence="15 16">
    <name type="scientific">Acorus calamus</name>
    <name type="common">Sweet flag</name>
    <dbReference type="NCBI Taxonomy" id="4465"/>
    <lineage>
        <taxon>Eukaryota</taxon>
        <taxon>Viridiplantae</taxon>
        <taxon>Streptophyta</taxon>
        <taxon>Embryophyta</taxon>
        <taxon>Tracheophyta</taxon>
        <taxon>Spermatophyta</taxon>
        <taxon>Magnoliopsida</taxon>
        <taxon>Liliopsida</taxon>
        <taxon>Acoraceae</taxon>
        <taxon>Acorus</taxon>
    </lineage>
</organism>
<dbReference type="Gene3D" id="3.30.470.30">
    <property type="entry name" value="DNA ligase/mRNA capping enzyme"/>
    <property type="match status" value="1"/>
</dbReference>
<dbReference type="GO" id="GO:0005634">
    <property type="term" value="C:nucleus"/>
    <property type="evidence" value="ECO:0007669"/>
    <property type="project" value="UniProtKB-SubCell"/>
</dbReference>
<dbReference type="Gene3D" id="2.40.50.140">
    <property type="entry name" value="Nucleic acid-binding proteins"/>
    <property type="match status" value="1"/>
</dbReference>